<gene>
    <name evidence="3" type="ORF">MHI_LOCUS200943</name>
</gene>
<dbReference type="Pfam" id="PF12736">
    <property type="entry name" value="CABIT"/>
    <property type="match status" value="1"/>
</dbReference>
<organism evidence="3 4">
    <name type="scientific">Heterotrigona itama</name>
    <dbReference type="NCBI Taxonomy" id="395501"/>
    <lineage>
        <taxon>Eukaryota</taxon>
        <taxon>Metazoa</taxon>
        <taxon>Ecdysozoa</taxon>
        <taxon>Arthropoda</taxon>
        <taxon>Hexapoda</taxon>
        <taxon>Insecta</taxon>
        <taxon>Pterygota</taxon>
        <taxon>Neoptera</taxon>
        <taxon>Endopterygota</taxon>
        <taxon>Hymenoptera</taxon>
        <taxon>Apocrita</taxon>
        <taxon>Aculeata</taxon>
        <taxon>Apoidea</taxon>
        <taxon>Anthophila</taxon>
        <taxon>Apidae</taxon>
        <taxon>Heterotrigona</taxon>
    </lineage>
</organism>
<feature type="compositionally biased region" description="Low complexity" evidence="1">
    <location>
        <begin position="388"/>
        <end position="406"/>
    </location>
</feature>
<keyword evidence="4" id="KW-1185">Reference proteome</keyword>
<dbReference type="Proteomes" id="UP000752696">
    <property type="component" value="Unassembled WGS sequence"/>
</dbReference>
<evidence type="ECO:0000313" key="3">
    <source>
        <dbReference type="EMBL" id="CAD1470729.1"/>
    </source>
</evidence>
<reference evidence="3" key="1">
    <citation type="submission" date="2020-07" db="EMBL/GenBank/DDBJ databases">
        <authorList>
            <person name="Nazaruddin N."/>
        </authorList>
    </citation>
    <scope>NUCLEOTIDE SEQUENCE</scope>
</reference>
<sequence>ESQIHSREKKSPLVAGWFSVVSSNSGTGSARVYRRVGALVRAGVPAFLLAKPLRAYTLTHSKMENGNLRAHYTKTTVRAGEVLRLAAVFQDTRRTPVSSGISGVVSGAPEGKSSRSSERDQYAQCLDSHGHELFAPLSARGEFYATCQSGSLDTGSDAVLYRVHQLARRDLPLRVRLVAGPLPIPLPRDYSGLMQLEGATRGPIVLGCAVPLMPERPLPSSTVPELLELVATGPTAPRVKRARLGCPSEARLLASPKMQRLLSACRRALDQRATEPRVAPPKPAASGGQLKELHLKEIKSKPEAKPILQSLREGLEHIKRTTIRDRSNSRSSSGNNHSFLDRISRIAQGGRSRNPAKKSASFTFAVRPEIGMRSERYASLESETNLLQASAPSSRQQVQRSVSTSVLEVQTQQQDLDPPYSKVRDSLTPLPSTPPSKTEEIYAEICEPTNAGSPQEKPPPPPPSGGKNGTREKDRGYVKLALSEVSDLNTGDEEEGIYNTLESHVQLGTPGVQHERESPTTRAAAVMFKKIPDRHNLLPSRTVFVFSGAHEYEILPRGVPPRIKASRNEGERGVLRTAVGRIDEIASNNLRTRCRRSSAFVRRGFCANSESQGRDRPGSIDRDNGALLRPGNLGPQVHISRSACVNDLMAVGLPCGR</sequence>
<feature type="region of interest" description="Disordered" evidence="1">
    <location>
        <begin position="608"/>
        <end position="627"/>
    </location>
</feature>
<dbReference type="EMBL" id="CAJDYZ010003930">
    <property type="protein sequence ID" value="CAD1470729.1"/>
    <property type="molecule type" value="Genomic_DNA"/>
</dbReference>
<feature type="compositionally biased region" description="Basic and acidic residues" evidence="1">
    <location>
        <begin position="612"/>
        <end position="624"/>
    </location>
</feature>
<feature type="non-terminal residue" evidence="3">
    <location>
        <position position="1"/>
    </location>
</feature>
<feature type="region of interest" description="Disordered" evidence="1">
    <location>
        <begin position="449"/>
        <end position="472"/>
    </location>
</feature>
<dbReference type="OrthoDB" id="6076990at2759"/>
<feature type="compositionally biased region" description="Low complexity" evidence="1">
    <location>
        <begin position="329"/>
        <end position="338"/>
    </location>
</feature>
<feature type="region of interest" description="Disordered" evidence="1">
    <location>
        <begin position="388"/>
        <end position="437"/>
    </location>
</feature>
<accession>A0A6V7GYC0</accession>
<evidence type="ECO:0000313" key="4">
    <source>
        <dbReference type="Proteomes" id="UP000752696"/>
    </source>
</evidence>
<comment type="caution">
    <text evidence="3">The sequence shown here is derived from an EMBL/GenBank/DDBJ whole genome shotgun (WGS) entry which is preliminary data.</text>
</comment>
<dbReference type="InterPro" id="IPR025946">
    <property type="entry name" value="CABIT_dom"/>
</dbReference>
<feature type="domain" description="CABIT" evidence="2">
    <location>
        <begin position="73"/>
        <end position="186"/>
    </location>
</feature>
<name>A0A6V7GYC0_9HYME</name>
<evidence type="ECO:0000259" key="2">
    <source>
        <dbReference type="Pfam" id="PF12736"/>
    </source>
</evidence>
<feature type="non-terminal residue" evidence="3">
    <location>
        <position position="657"/>
    </location>
</feature>
<feature type="region of interest" description="Disordered" evidence="1">
    <location>
        <begin position="319"/>
        <end position="340"/>
    </location>
</feature>
<dbReference type="AlphaFoldDB" id="A0A6V7GYC0"/>
<feature type="region of interest" description="Disordered" evidence="1">
    <location>
        <begin position="98"/>
        <end position="120"/>
    </location>
</feature>
<feature type="compositionally biased region" description="Basic and acidic residues" evidence="1">
    <location>
        <begin position="319"/>
        <end position="328"/>
    </location>
</feature>
<feature type="compositionally biased region" description="Low complexity" evidence="1">
    <location>
        <begin position="98"/>
        <end position="107"/>
    </location>
</feature>
<protein>
    <recommendedName>
        <fullName evidence="2">CABIT domain-containing protein</fullName>
    </recommendedName>
</protein>
<evidence type="ECO:0000256" key="1">
    <source>
        <dbReference type="SAM" id="MobiDB-lite"/>
    </source>
</evidence>
<proteinExistence type="predicted"/>